<comment type="caution">
    <text evidence="1">The sequence shown here is derived from an EMBL/GenBank/DDBJ whole genome shotgun (WGS) entry which is preliminary data.</text>
</comment>
<evidence type="ECO:0000313" key="1">
    <source>
        <dbReference type="EMBL" id="CAF1919808.1"/>
    </source>
</evidence>
<evidence type="ECO:0000313" key="3">
    <source>
        <dbReference type="Proteomes" id="UP000663824"/>
    </source>
</evidence>
<proteinExistence type="predicted"/>
<name>A0A816KCC6_9BILA</name>
<dbReference type="EMBL" id="CAJNRE010000114">
    <property type="protein sequence ID" value="CAF1919808.1"/>
    <property type="molecule type" value="Genomic_DNA"/>
</dbReference>
<gene>
    <name evidence="1" type="ORF">MBJ925_LOCUS1787</name>
    <name evidence="2" type="ORF">SMN809_LOCUS66510</name>
</gene>
<dbReference type="Proteomes" id="UP000676336">
    <property type="component" value="Unassembled WGS sequence"/>
</dbReference>
<sequence>MPRLNQFTFYVRSSMYTGYKFNLSSTEDIQRIFIDFRNNEIISYVNHFLERKESQCRIFSYPPLMNCYGDITNYFPGGLFKYVRVVSLYDEQSFKHEFFLRIVQSFPFMEELLTVANQKPQNRKQPYESNIDSQNLSVIEYSFLSALIIINVHDDYIEEFLLDTKAHFQNNVYLKINYESLKRVTHNFIRDAARVNCTKTDKLYLSSEAERSNSFQEYFPSVKML</sequence>
<reference evidence="1" key="1">
    <citation type="submission" date="2021-02" db="EMBL/GenBank/DDBJ databases">
        <authorList>
            <person name="Nowell W R."/>
        </authorList>
    </citation>
    <scope>NUCLEOTIDE SEQUENCE</scope>
</reference>
<dbReference type="EMBL" id="CAJOBI010313503">
    <property type="protein sequence ID" value="CAF5173201.1"/>
    <property type="molecule type" value="Genomic_DNA"/>
</dbReference>
<evidence type="ECO:0000313" key="2">
    <source>
        <dbReference type="EMBL" id="CAF5173201.1"/>
    </source>
</evidence>
<dbReference type="Proteomes" id="UP000663824">
    <property type="component" value="Unassembled WGS sequence"/>
</dbReference>
<accession>A0A816KCC6</accession>
<protein>
    <submittedName>
        <fullName evidence="1">Uncharacterized protein</fullName>
    </submittedName>
</protein>
<dbReference type="AlphaFoldDB" id="A0A816KCC6"/>
<organism evidence="1 3">
    <name type="scientific">Rotaria magnacalcarata</name>
    <dbReference type="NCBI Taxonomy" id="392030"/>
    <lineage>
        <taxon>Eukaryota</taxon>
        <taxon>Metazoa</taxon>
        <taxon>Spiralia</taxon>
        <taxon>Gnathifera</taxon>
        <taxon>Rotifera</taxon>
        <taxon>Eurotatoria</taxon>
        <taxon>Bdelloidea</taxon>
        <taxon>Philodinida</taxon>
        <taxon>Philodinidae</taxon>
        <taxon>Rotaria</taxon>
    </lineage>
</organism>